<dbReference type="PANTHER" id="PTHR24408">
    <property type="entry name" value="ZINC FINGER PROTEIN"/>
    <property type="match status" value="1"/>
</dbReference>
<feature type="domain" description="C2H2-type" evidence="7">
    <location>
        <begin position="190"/>
        <end position="218"/>
    </location>
</feature>
<keyword evidence="4" id="KW-0862">Zinc</keyword>
<protein>
    <recommendedName>
        <fullName evidence="7">C2H2-type domain-containing protein</fullName>
    </recommendedName>
</protein>
<dbReference type="AlphaFoldDB" id="A0A921ZPQ0"/>
<dbReference type="EMBL" id="JH668728">
    <property type="protein sequence ID" value="KAG6461213.1"/>
    <property type="molecule type" value="Genomic_DNA"/>
</dbReference>
<dbReference type="GO" id="GO:0005634">
    <property type="term" value="C:nucleus"/>
    <property type="evidence" value="ECO:0007669"/>
    <property type="project" value="TreeGrafter"/>
</dbReference>
<keyword evidence="2" id="KW-0677">Repeat</keyword>
<dbReference type="PANTHER" id="PTHR24408:SF58">
    <property type="entry name" value="TRANSCRIPTION FACTOR (TFIIIA), PUTATIVE (AFU_ORTHOLOGUE AFUA_1G05150)-RELATED"/>
    <property type="match status" value="1"/>
</dbReference>
<feature type="domain" description="C2H2-type" evidence="7">
    <location>
        <begin position="385"/>
        <end position="412"/>
    </location>
</feature>
<dbReference type="GO" id="GO:0008270">
    <property type="term" value="F:zinc ion binding"/>
    <property type="evidence" value="ECO:0007669"/>
    <property type="project" value="UniProtKB-KW"/>
</dbReference>
<feature type="domain" description="C2H2-type" evidence="7">
    <location>
        <begin position="163"/>
        <end position="191"/>
    </location>
</feature>
<evidence type="ECO:0000256" key="3">
    <source>
        <dbReference type="ARBA" id="ARBA00022771"/>
    </source>
</evidence>
<dbReference type="PROSITE" id="PS00028">
    <property type="entry name" value="ZINC_FINGER_C2H2_1"/>
    <property type="match status" value="8"/>
</dbReference>
<dbReference type="InterPro" id="IPR013087">
    <property type="entry name" value="Znf_C2H2_type"/>
</dbReference>
<evidence type="ECO:0000256" key="1">
    <source>
        <dbReference type="ARBA" id="ARBA00022723"/>
    </source>
</evidence>
<keyword evidence="1" id="KW-0479">Metal-binding</keyword>
<feature type="non-terminal residue" evidence="8">
    <location>
        <position position="455"/>
    </location>
</feature>
<comment type="caution">
    <text evidence="8">The sequence shown here is derived from an EMBL/GenBank/DDBJ whole genome shotgun (WGS) entry which is preliminary data.</text>
</comment>
<feature type="domain" description="C2H2-type" evidence="7">
    <location>
        <begin position="328"/>
        <end position="355"/>
    </location>
</feature>
<dbReference type="Proteomes" id="UP000791440">
    <property type="component" value="Unassembled WGS sequence"/>
</dbReference>
<dbReference type="PROSITE" id="PS50157">
    <property type="entry name" value="ZINC_FINGER_C2H2_2"/>
    <property type="match status" value="9"/>
</dbReference>
<dbReference type="GO" id="GO:0043565">
    <property type="term" value="F:sequence-specific DNA binding"/>
    <property type="evidence" value="ECO:0007669"/>
    <property type="project" value="TreeGrafter"/>
</dbReference>
<dbReference type="SMART" id="SM00355">
    <property type="entry name" value="ZnF_C2H2"/>
    <property type="match status" value="11"/>
</dbReference>
<feature type="domain" description="C2H2-type" evidence="7">
    <location>
        <begin position="225"/>
        <end position="255"/>
    </location>
</feature>
<dbReference type="Pfam" id="PF00096">
    <property type="entry name" value="zf-C2H2"/>
    <property type="match status" value="1"/>
</dbReference>
<evidence type="ECO:0000259" key="7">
    <source>
        <dbReference type="PROSITE" id="PS50157"/>
    </source>
</evidence>
<evidence type="ECO:0000313" key="9">
    <source>
        <dbReference type="Proteomes" id="UP000791440"/>
    </source>
</evidence>
<reference evidence="8" key="2">
    <citation type="submission" date="2020-12" db="EMBL/GenBank/DDBJ databases">
        <authorList>
            <person name="Kanost M."/>
        </authorList>
    </citation>
    <scope>NUCLEOTIDE SEQUENCE</scope>
</reference>
<evidence type="ECO:0000256" key="2">
    <source>
        <dbReference type="ARBA" id="ARBA00022737"/>
    </source>
</evidence>
<feature type="region of interest" description="Disordered" evidence="6">
    <location>
        <begin position="1"/>
        <end position="39"/>
    </location>
</feature>
<proteinExistence type="predicted"/>
<evidence type="ECO:0000256" key="5">
    <source>
        <dbReference type="PROSITE-ProRule" id="PRU00042"/>
    </source>
</evidence>
<feature type="domain" description="C2H2-type" evidence="7">
    <location>
        <begin position="81"/>
        <end position="104"/>
    </location>
</feature>
<feature type="compositionally biased region" description="Basic and acidic residues" evidence="6">
    <location>
        <begin position="17"/>
        <end position="38"/>
    </location>
</feature>
<feature type="compositionally biased region" description="Basic and acidic residues" evidence="6">
    <location>
        <begin position="263"/>
        <end position="278"/>
    </location>
</feature>
<keyword evidence="9" id="KW-1185">Reference proteome</keyword>
<evidence type="ECO:0000313" key="8">
    <source>
        <dbReference type="EMBL" id="KAG6461213.1"/>
    </source>
</evidence>
<feature type="region of interest" description="Disordered" evidence="6">
    <location>
        <begin position="247"/>
        <end position="290"/>
    </location>
</feature>
<organism evidence="8 9">
    <name type="scientific">Manduca sexta</name>
    <name type="common">Tobacco hawkmoth</name>
    <name type="synonym">Tobacco hornworm</name>
    <dbReference type="NCBI Taxonomy" id="7130"/>
    <lineage>
        <taxon>Eukaryota</taxon>
        <taxon>Metazoa</taxon>
        <taxon>Ecdysozoa</taxon>
        <taxon>Arthropoda</taxon>
        <taxon>Hexapoda</taxon>
        <taxon>Insecta</taxon>
        <taxon>Pterygota</taxon>
        <taxon>Neoptera</taxon>
        <taxon>Endopterygota</taxon>
        <taxon>Lepidoptera</taxon>
        <taxon>Glossata</taxon>
        <taxon>Ditrysia</taxon>
        <taxon>Bombycoidea</taxon>
        <taxon>Sphingidae</taxon>
        <taxon>Sphinginae</taxon>
        <taxon>Sphingini</taxon>
        <taxon>Manduca</taxon>
    </lineage>
</organism>
<feature type="domain" description="C2H2-type" evidence="7">
    <location>
        <begin position="356"/>
        <end position="383"/>
    </location>
</feature>
<dbReference type="GO" id="GO:0000981">
    <property type="term" value="F:DNA-binding transcription factor activity, RNA polymerase II-specific"/>
    <property type="evidence" value="ECO:0007669"/>
    <property type="project" value="TreeGrafter"/>
</dbReference>
<gene>
    <name evidence="8" type="ORF">O3G_MSEX012489</name>
</gene>
<evidence type="ECO:0000256" key="4">
    <source>
        <dbReference type="ARBA" id="ARBA00022833"/>
    </source>
</evidence>
<evidence type="ECO:0000256" key="6">
    <source>
        <dbReference type="SAM" id="MobiDB-lite"/>
    </source>
</evidence>
<reference evidence="8" key="1">
    <citation type="journal article" date="2016" name="Insect Biochem. Mol. Biol.">
        <title>Multifaceted biological insights from a draft genome sequence of the tobacco hornworm moth, Manduca sexta.</title>
        <authorList>
            <person name="Kanost M.R."/>
            <person name="Arrese E.L."/>
            <person name="Cao X."/>
            <person name="Chen Y.R."/>
            <person name="Chellapilla S."/>
            <person name="Goldsmith M.R."/>
            <person name="Grosse-Wilde E."/>
            <person name="Heckel D.G."/>
            <person name="Herndon N."/>
            <person name="Jiang H."/>
            <person name="Papanicolaou A."/>
            <person name="Qu J."/>
            <person name="Soulages J.L."/>
            <person name="Vogel H."/>
            <person name="Walters J."/>
            <person name="Waterhouse R.M."/>
            <person name="Ahn S.J."/>
            <person name="Almeida F.C."/>
            <person name="An C."/>
            <person name="Aqrawi P."/>
            <person name="Bretschneider A."/>
            <person name="Bryant W.B."/>
            <person name="Bucks S."/>
            <person name="Chao H."/>
            <person name="Chevignon G."/>
            <person name="Christen J.M."/>
            <person name="Clarke D.F."/>
            <person name="Dittmer N.T."/>
            <person name="Ferguson L.C.F."/>
            <person name="Garavelou S."/>
            <person name="Gordon K.H.J."/>
            <person name="Gunaratna R.T."/>
            <person name="Han Y."/>
            <person name="Hauser F."/>
            <person name="He Y."/>
            <person name="Heidel-Fischer H."/>
            <person name="Hirsh A."/>
            <person name="Hu Y."/>
            <person name="Jiang H."/>
            <person name="Kalra D."/>
            <person name="Klinner C."/>
            <person name="Konig C."/>
            <person name="Kovar C."/>
            <person name="Kroll A.R."/>
            <person name="Kuwar S.S."/>
            <person name="Lee S.L."/>
            <person name="Lehman R."/>
            <person name="Li K."/>
            <person name="Li Z."/>
            <person name="Liang H."/>
            <person name="Lovelace S."/>
            <person name="Lu Z."/>
            <person name="Mansfield J.H."/>
            <person name="McCulloch K.J."/>
            <person name="Mathew T."/>
            <person name="Morton B."/>
            <person name="Muzny D.M."/>
            <person name="Neunemann D."/>
            <person name="Ongeri F."/>
            <person name="Pauchet Y."/>
            <person name="Pu L.L."/>
            <person name="Pyrousis I."/>
            <person name="Rao X.J."/>
            <person name="Redding A."/>
            <person name="Roesel C."/>
            <person name="Sanchez-Gracia A."/>
            <person name="Schaack S."/>
            <person name="Shukla A."/>
            <person name="Tetreau G."/>
            <person name="Wang Y."/>
            <person name="Xiong G.H."/>
            <person name="Traut W."/>
            <person name="Walsh T.K."/>
            <person name="Worley K.C."/>
            <person name="Wu D."/>
            <person name="Wu W."/>
            <person name="Wu Y.Q."/>
            <person name="Zhang X."/>
            <person name="Zou Z."/>
            <person name="Zucker H."/>
            <person name="Briscoe A.D."/>
            <person name="Burmester T."/>
            <person name="Clem R.J."/>
            <person name="Feyereisen R."/>
            <person name="Grimmelikhuijzen C.J.P."/>
            <person name="Hamodrakas S.J."/>
            <person name="Hansson B.S."/>
            <person name="Huguet E."/>
            <person name="Jermiin L.S."/>
            <person name="Lan Q."/>
            <person name="Lehman H.K."/>
            <person name="Lorenzen M."/>
            <person name="Merzendorfer H."/>
            <person name="Michalopoulos I."/>
            <person name="Morton D.B."/>
            <person name="Muthukrishnan S."/>
            <person name="Oakeshott J.G."/>
            <person name="Palmer W."/>
            <person name="Park Y."/>
            <person name="Passarelli A.L."/>
            <person name="Rozas J."/>
            <person name="Schwartz L.M."/>
            <person name="Smith W."/>
            <person name="Southgate A."/>
            <person name="Vilcinskas A."/>
            <person name="Vogt R."/>
            <person name="Wang P."/>
            <person name="Werren J."/>
            <person name="Yu X.Q."/>
            <person name="Zhou J.J."/>
            <person name="Brown S.J."/>
            <person name="Scherer S.E."/>
            <person name="Richards S."/>
            <person name="Blissard G.W."/>
        </authorList>
    </citation>
    <scope>NUCLEOTIDE SEQUENCE</scope>
</reference>
<keyword evidence="3 5" id="KW-0863">Zinc-finger</keyword>
<feature type="domain" description="C2H2-type" evidence="7">
    <location>
        <begin position="413"/>
        <end position="436"/>
    </location>
</feature>
<sequence length="455" mass="53731">MDIKQESDNDYSSSDEVLSKRIDNYSSSEEMKNKEKVDKRKRPVKEILNPDIFTITDLSYDERVLEIKKRLESPNYKNSEYKCNQCYKGFLDSEAFKLHMARHSDACGTYQCDICKIRFKKQHALRNHTSSHMQKFMCKQCPYVTTRRHAAKLHEDYHNGTRYHCPHCQESFGKISTYMSHLRIKHPSDFVCELCGHSFVSDKGLALHKKLKHRFDDRTIPEDGPSCAECDVNFICRDALENHLRVSSRHNDNSPNPRKRVRKTYEKEDTTDKIESEKKKRRGNKPEGPIACEQCDMQLPDSLSYYRHFRRSHPDKNRTNYPSMKSKSMCEVCGKMFQSLALLQDHSWTHTNSKQFRCLICDKRFQRQYRLIAHRRLHAAARHTHACRVCDKRFTTASNMQRHMFSHTGLKPFKCEMCGKGFKHASEKRVHITYVHLKKPWPKRAKGKLRNESRQ</sequence>
<name>A0A921ZPQ0_MANSE</name>
<feature type="domain" description="C2H2-type" evidence="7">
    <location>
        <begin position="110"/>
        <end position="132"/>
    </location>
</feature>
<accession>A0A921ZPQ0</accession>
<dbReference type="Pfam" id="PF13912">
    <property type="entry name" value="zf-C2H2_6"/>
    <property type="match status" value="2"/>
</dbReference>